<keyword evidence="3" id="KW-1185">Reference proteome</keyword>
<evidence type="ECO:0000313" key="3">
    <source>
        <dbReference type="Proteomes" id="UP000046395"/>
    </source>
</evidence>
<feature type="domain" description="Retroviral polymerase SH3-like" evidence="2">
    <location>
        <begin position="205"/>
        <end position="260"/>
    </location>
</feature>
<evidence type="ECO:0000259" key="2">
    <source>
        <dbReference type="Pfam" id="PF25597"/>
    </source>
</evidence>
<reference evidence="4" key="1">
    <citation type="submission" date="2019-12" db="UniProtKB">
        <authorList>
            <consortium name="WormBaseParasite"/>
        </authorList>
    </citation>
    <scope>IDENTIFICATION</scope>
</reference>
<dbReference type="AlphaFoldDB" id="A0A5S6QAU0"/>
<name>A0A5S6QAU0_TRIMR</name>
<dbReference type="Pfam" id="PF25597">
    <property type="entry name" value="SH3_retrovirus"/>
    <property type="match status" value="1"/>
</dbReference>
<dbReference type="Proteomes" id="UP000046395">
    <property type="component" value="Unassembled WGS sequence"/>
</dbReference>
<organism evidence="3 4">
    <name type="scientific">Trichuris muris</name>
    <name type="common">Mouse whipworm</name>
    <dbReference type="NCBI Taxonomy" id="70415"/>
    <lineage>
        <taxon>Eukaryota</taxon>
        <taxon>Metazoa</taxon>
        <taxon>Ecdysozoa</taxon>
        <taxon>Nematoda</taxon>
        <taxon>Enoplea</taxon>
        <taxon>Dorylaimia</taxon>
        <taxon>Trichinellida</taxon>
        <taxon>Trichuridae</taxon>
        <taxon>Trichuris</taxon>
    </lineage>
</organism>
<feature type="coiled-coil region" evidence="1">
    <location>
        <begin position="252"/>
        <end position="279"/>
    </location>
</feature>
<keyword evidence="1" id="KW-0175">Coiled coil</keyword>
<evidence type="ECO:0000256" key="1">
    <source>
        <dbReference type="SAM" id="Coils"/>
    </source>
</evidence>
<dbReference type="WBParaSite" id="TMUE_1000004329.1">
    <property type="protein sequence ID" value="TMUE_1000004329.1"/>
    <property type="gene ID" value="WBGene00290666"/>
</dbReference>
<evidence type="ECO:0000313" key="4">
    <source>
        <dbReference type="WBParaSite" id="TMUE_1000004329.1"/>
    </source>
</evidence>
<proteinExistence type="predicted"/>
<dbReference type="InterPro" id="IPR057670">
    <property type="entry name" value="SH3_retrovirus"/>
</dbReference>
<sequence length="341" mass="39020">MTASEFKVHIEKLVGKKNWEFWKGNVQLLLEFHGLFGAVDGTEKCPDCKDEGAVIAEAVPWLELFRKKDTHANLIITTNIARDMRRQLGVVETAKDMWDNTEFFSARKDANVSYLEYIATLQRALHQLCEEAKKQFGFEIPEKVLLLRITSTIPPRHKTVQQVWDATRSSQLKKAIRIPLQDSLHWCLQVSSAPRMDHLRVFGTKTFVYVPKQQRQKWNQKSNKGLLVGYESFDGYRIYVPSQRKVVRSCHVQFVKEKLLQAERNLELIKGDRLNAEEEEGVEVNMELPDAGIANAPAEEADKDADQNAEKVAVGVEIRNLQNRTAKTSSSLWRLPIYGGL</sequence>
<accession>A0A5S6QAU0</accession>
<protein>
    <recommendedName>
        <fullName evidence="2">Retroviral polymerase SH3-like domain-containing protein</fullName>
    </recommendedName>
</protein>